<reference evidence="5 6" key="1">
    <citation type="journal article" date="2016" name="Genome Announc.">
        <title>Whole-Genome Sequence of Rummeliibacillus stabekisii Strain PP9 Isolated from Antarctic Soil.</title>
        <authorList>
            <person name="da Mota F.F."/>
            <person name="Vollu R.E."/>
            <person name="Jurelevicius D."/>
            <person name="Seldin L."/>
        </authorList>
    </citation>
    <scope>NUCLEOTIDE SEQUENCE [LARGE SCALE GENOMIC DNA]</scope>
    <source>
        <strain evidence="5 6">PP9</strain>
    </source>
</reference>
<keyword evidence="6" id="KW-1185">Reference proteome</keyword>
<gene>
    <name evidence="5" type="ORF">ATY39_00175</name>
</gene>
<evidence type="ECO:0000256" key="2">
    <source>
        <dbReference type="ARBA" id="ARBA00023163"/>
    </source>
</evidence>
<name>A0A143H8D3_9BACL</name>
<dbReference type="AlphaFoldDB" id="A0A143H8D3"/>
<evidence type="ECO:0000313" key="5">
    <source>
        <dbReference type="EMBL" id="AMW97962.1"/>
    </source>
</evidence>
<dbReference type="InterPro" id="IPR007737">
    <property type="entry name" value="Mga_HTH"/>
</dbReference>
<keyword evidence="2" id="KW-0804">Transcription</keyword>
<dbReference type="PANTHER" id="PTHR30185">
    <property type="entry name" value="CRYPTIC BETA-GLUCOSIDE BGL OPERON ANTITERMINATOR"/>
    <property type="match status" value="1"/>
</dbReference>
<protein>
    <submittedName>
        <fullName evidence="5">Transcriptional antiterminator BglG</fullName>
    </submittedName>
</protein>
<evidence type="ECO:0000313" key="6">
    <source>
        <dbReference type="Proteomes" id="UP000076021"/>
    </source>
</evidence>
<dbReference type="Proteomes" id="UP000076021">
    <property type="component" value="Chromosome"/>
</dbReference>
<accession>A0A143H8D3</accession>
<dbReference type="InterPro" id="IPR050661">
    <property type="entry name" value="BglG_antiterminators"/>
</dbReference>
<feature type="domain" description="Mga helix-turn-helix" evidence="3">
    <location>
        <begin position="78"/>
        <end position="164"/>
    </location>
</feature>
<evidence type="ECO:0000259" key="3">
    <source>
        <dbReference type="Pfam" id="PF05043"/>
    </source>
</evidence>
<dbReference type="CDD" id="cd05568">
    <property type="entry name" value="PTS_IIB_bgl_like"/>
    <property type="match status" value="1"/>
</dbReference>
<dbReference type="Gene3D" id="3.40.50.2300">
    <property type="match status" value="1"/>
</dbReference>
<dbReference type="Pfam" id="PF05043">
    <property type="entry name" value="Mga"/>
    <property type="match status" value="1"/>
</dbReference>
<dbReference type="EMBL" id="CP014806">
    <property type="protein sequence ID" value="AMW97962.1"/>
    <property type="molecule type" value="Genomic_DNA"/>
</dbReference>
<keyword evidence="1" id="KW-0805">Transcription regulation</keyword>
<sequence>MERDGKLDKDYIAARQLLLLLDSEERWFTLTEVKKELGSSDKTIRKITERLNKQMPSDISILVSRGKGIYLQRDGRSKSINEVISSIFRQTIYYRLMNLLFTSGGKYSLEEIAELLFMSASSLKKLIVQLNNNDLKPYKLQITYSAPRVKGNELNIRYFYWKLYENAYKFTGWPFQNISFEYIQQLITSIESKQNIVYFINSKRRLTFLVAIILQRAAKGDFVPIEEGNYPWEEGSFHIPVKELAEKMEEKLLVELPKNEVYFMQSQFSLSQYHYYEGSEMTPIKEIELYRNKPEFHMGNELISLLTDYYVHIEEKEQFQLEIYKFFEKLLIDNAIPGWMAVTKSVLTMYVQKECQQIYQELDGCMKKWQVLHPSILFNDYHLTKLTLLVRSSLRYKSKKAFLIMGEEFSIRHYIANLIKKEIGDQLIIDTSIMKELTDEMVQLHHIDFVISNLPVSLEAVPVVTISTIPSKRDLENIRKELLR</sequence>
<dbReference type="InterPro" id="IPR013199">
    <property type="entry name" value="HTH_Mga_DNA-bd_dom"/>
</dbReference>
<dbReference type="STRING" id="241244.ATY39_00175"/>
<dbReference type="PANTHER" id="PTHR30185:SF18">
    <property type="entry name" value="TRANSCRIPTIONAL REGULATOR MTLR"/>
    <property type="match status" value="1"/>
</dbReference>
<evidence type="ECO:0000259" key="4">
    <source>
        <dbReference type="Pfam" id="PF08280"/>
    </source>
</evidence>
<reference evidence="6" key="2">
    <citation type="submission" date="2016-03" db="EMBL/GenBank/DDBJ databases">
        <authorList>
            <person name="Ploux O."/>
        </authorList>
    </citation>
    <scope>NUCLEOTIDE SEQUENCE [LARGE SCALE GENOMIC DNA]</scope>
    <source>
        <strain evidence="6">PP9</strain>
    </source>
</reference>
<proteinExistence type="predicted"/>
<dbReference type="KEGG" id="rst:ATY39_00175"/>
<dbReference type="OrthoDB" id="1711164at2"/>
<evidence type="ECO:0000256" key="1">
    <source>
        <dbReference type="ARBA" id="ARBA00023015"/>
    </source>
</evidence>
<feature type="domain" description="M protein trans-acting positive regulator (MGA) HTH" evidence="4">
    <location>
        <begin position="16"/>
        <end position="65"/>
    </location>
</feature>
<organism evidence="5 6">
    <name type="scientific">Rummeliibacillus stabekisii</name>
    <dbReference type="NCBI Taxonomy" id="241244"/>
    <lineage>
        <taxon>Bacteria</taxon>
        <taxon>Bacillati</taxon>
        <taxon>Bacillota</taxon>
        <taxon>Bacilli</taxon>
        <taxon>Bacillales</taxon>
        <taxon>Caryophanaceae</taxon>
        <taxon>Rummeliibacillus</taxon>
    </lineage>
</organism>
<dbReference type="Pfam" id="PF08280">
    <property type="entry name" value="HTH_Mga"/>
    <property type="match status" value="1"/>
</dbReference>